<reference evidence="3 4" key="1">
    <citation type="journal article" date="2012" name="Appl. Environ. Microbiol.">
        <title>Short-read sequencing for genomic analysis of the brown rot fungus Fibroporia radiculosa.</title>
        <authorList>
            <person name="Tang J.D."/>
            <person name="Perkins A.D."/>
            <person name="Sonstegard T.S."/>
            <person name="Schroeder S.G."/>
            <person name="Burgess S.C."/>
            <person name="Diehl S.V."/>
        </authorList>
    </citation>
    <scope>NUCLEOTIDE SEQUENCE [LARGE SCALE GENOMIC DNA]</scope>
    <source>
        <strain evidence="3 4">TFFH 294</strain>
    </source>
</reference>
<dbReference type="GO" id="GO:0005777">
    <property type="term" value="C:peroxisome"/>
    <property type="evidence" value="ECO:0007669"/>
    <property type="project" value="InterPro"/>
</dbReference>
<feature type="domain" description="NYN" evidence="2">
    <location>
        <begin position="7"/>
        <end position="150"/>
    </location>
</feature>
<dbReference type="OrthoDB" id="549353at2759"/>
<dbReference type="STRING" id="599839.J4GQ63"/>
<dbReference type="Proteomes" id="UP000006352">
    <property type="component" value="Unassembled WGS sequence"/>
</dbReference>
<dbReference type="PANTHER" id="PTHR14379:SF3">
    <property type="entry name" value="MEIOSIS REGULATOR AND MRNA STABILITY FACTOR 1"/>
    <property type="match status" value="1"/>
</dbReference>
<protein>
    <recommendedName>
        <fullName evidence="2">NYN domain-containing protein</fullName>
    </recommendedName>
</protein>
<organism evidence="3 4">
    <name type="scientific">Fibroporia radiculosa</name>
    <dbReference type="NCBI Taxonomy" id="599839"/>
    <lineage>
        <taxon>Eukaryota</taxon>
        <taxon>Fungi</taxon>
        <taxon>Dikarya</taxon>
        <taxon>Basidiomycota</taxon>
        <taxon>Agaricomycotina</taxon>
        <taxon>Agaricomycetes</taxon>
        <taxon>Polyporales</taxon>
        <taxon>Fibroporiaceae</taxon>
        <taxon>Fibroporia</taxon>
    </lineage>
</organism>
<name>J4GQ63_9APHY</name>
<feature type="compositionally biased region" description="Low complexity" evidence="1">
    <location>
        <begin position="340"/>
        <end position="355"/>
    </location>
</feature>
<gene>
    <name evidence="3" type="ORF">FIBRA_04977</name>
</gene>
<dbReference type="GO" id="GO:1905762">
    <property type="term" value="F:CCR4-NOT complex binding"/>
    <property type="evidence" value="ECO:0007669"/>
    <property type="project" value="TreeGrafter"/>
</dbReference>
<dbReference type="GO" id="GO:0004540">
    <property type="term" value="F:RNA nuclease activity"/>
    <property type="evidence" value="ECO:0007669"/>
    <property type="project" value="InterPro"/>
</dbReference>
<dbReference type="InterPro" id="IPR024768">
    <property type="entry name" value="Marf1"/>
</dbReference>
<proteinExistence type="predicted"/>
<evidence type="ECO:0000256" key="1">
    <source>
        <dbReference type="SAM" id="MobiDB-lite"/>
    </source>
</evidence>
<feature type="compositionally biased region" description="Polar residues" evidence="1">
    <location>
        <begin position="188"/>
        <end position="203"/>
    </location>
</feature>
<evidence type="ECO:0000313" key="3">
    <source>
        <dbReference type="EMBL" id="CCM02865.1"/>
    </source>
</evidence>
<dbReference type="HOGENOM" id="CLU_019899_1_0_1"/>
<evidence type="ECO:0000313" key="4">
    <source>
        <dbReference type="Proteomes" id="UP000006352"/>
    </source>
</evidence>
<dbReference type="GeneID" id="24097776"/>
<feature type="region of interest" description="Disordered" evidence="1">
    <location>
        <begin position="161"/>
        <end position="251"/>
    </location>
</feature>
<dbReference type="AlphaFoldDB" id="J4GQ63"/>
<dbReference type="RefSeq" id="XP_012182148.1">
    <property type="nucleotide sequence ID" value="XM_012326758.1"/>
</dbReference>
<feature type="region of interest" description="Disordered" evidence="1">
    <location>
        <begin position="321"/>
        <end position="360"/>
    </location>
</feature>
<evidence type="ECO:0000259" key="2">
    <source>
        <dbReference type="Pfam" id="PF01936"/>
    </source>
</evidence>
<dbReference type="InterPro" id="IPR021139">
    <property type="entry name" value="NYN"/>
</dbReference>
<keyword evidence="4" id="KW-1185">Reference proteome</keyword>
<dbReference type="CDD" id="cd10910">
    <property type="entry name" value="PIN_limkain_b1_N_like"/>
    <property type="match status" value="1"/>
</dbReference>
<accession>J4GQ63</accession>
<dbReference type="Pfam" id="PF01936">
    <property type="entry name" value="NYN"/>
    <property type="match status" value="1"/>
</dbReference>
<dbReference type="PANTHER" id="PTHR14379">
    <property type="entry name" value="LIMKAIN B LKAP"/>
    <property type="match status" value="1"/>
</dbReference>
<dbReference type="EMBL" id="HE797095">
    <property type="protein sequence ID" value="CCM02865.1"/>
    <property type="molecule type" value="Genomic_DNA"/>
</dbReference>
<feature type="compositionally biased region" description="Polar residues" evidence="1">
    <location>
        <begin position="161"/>
        <end position="173"/>
    </location>
</feature>
<sequence>MSDLRHVAIFWDYENCSPPCAISGFDIVDNIRDIAHQYGSVKLFKAYLALSEQASSKSIIGMRSELQSCGVSLTDCPHNGKKERLDRSFHCPVDMLTYAIDTPAPATILLISGDRDFVYAVSVLRLRKYNVVLVAPNSSHSSLRVQASVVLDWDSDVLGKSTNGNQRSASTDAATHPNVGPNTHRRSQSSLSILETTPQTPQRQRGHSFRGTLSTPVVESPQTMGASPRLQTKLPPDAGHSLPPTSHLTPLDKSAISPVPESSVVIPASTSGQSAIDDSGPIADLNMHLRTLGNTSAPDSSLHPKLTISTPADAVFKPMIHSSTPAPREVRTVATPNTPSPHMSSSPLSANSSGPTTPADTAQIQVSINGQKAVVPLINATDNRQCSSEFPPRCIATGVSVKCGPGQRAAEGALADSGISGFAQSTVVAPAAKTVPTASESRTISAPQDVTDKLPLVPPPPIGASGIIRYGLPTIGKPSPPVIARPPTTISYTIPPEYSTLIHLLEHHRVRGIERPIRSVIACALVERDRNAYTMVGVQRWREYAESAVRAGIITLGGVQGEAWVSLTPAWHNKVAVPGQ</sequence>
<dbReference type="InParanoid" id="J4GQ63"/>
<feature type="compositionally biased region" description="Polar residues" evidence="1">
    <location>
        <begin position="211"/>
        <end position="225"/>
    </location>
</feature>
<dbReference type="GO" id="GO:0010468">
    <property type="term" value="P:regulation of gene expression"/>
    <property type="evidence" value="ECO:0007669"/>
    <property type="project" value="InterPro"/>
</dbReference>
<dbReference type="Gene3D" id="3.40.50.1010">
    <property type="entry name" value="5'-nuclease"/>
    <property type="match status" value="1"/>
</dbReference>